<dbReference type="PANTHER" id="PTHR47966:SF45">
    <property type="entry name" value="PEPTIDASE A1 DOMAIN-CONTAINING PROTEIN"/>
    <property type="match status" value="1"/>
</dbReference>
<organism evidence="3 4">
    <name type="scientific">Ancylostoma duodenale</name>
    <dbReference type="NCBI Taxonomy" id="51022"/>
    <lineage>
        <taxon>Eukaryota</taxon>
        <taxon>Metazoa</taxon>
        <taxon>Ecdysozoa</taxon>
        <taxon>Nematoda</taxon>
        <taxon>Chromadorea</taxon>
        <taxon>Rhabditida</taxon>
        <taxon>Rhabditina</taxon>
        <taxon>Rhabditomorpha</taxon>
        <taxon>Strongyloidea</taxon>
        <taxon>Ancylostomatidae</taxon>
        <taxon>Ancylostomatinae</taxon>
        <taxon>Ancylostoma</taxon>
    </lineage>
</organism>
<dbReference type="Proteomes" id="UP000054047">
    <property type="component" value="Unassembled WGS sequence"/>
</dbReference>
<dbReference type="InterPro" id="IPR021109">
    <property type="entry name" value="Peptidase_aspartic_dom_sf"/>
</dbReference>
<proteinExistence type="inferred from homology"/>
<evidence type="ECO:0000313" key="4">
    <source>
        <dbReference type="Proteomes" id="UP000054047"/>
    </source>
</evidence>
<dbReference type="Gene3D" id="2.40.70.10">
    <property type="entry name" value="Acid Proteases"/>
    <property type="match status" value="1"/>
</dbReference>
<dbReference type="Pfam" id="PF00026">
    <property type="entry name" value="Asp"/>
    <property type="match status" value="1"/>
</dbReference>
<name>A0A0C2G3Y9_9BILA</name>
<dbReference type="InterPro" id="IPR033121">
    <property type="entry name" value="PEPTIDASE_A1"/>
</dbReference>
<dbReference type="SUPFAM" id="SSF50630">
    <property type="entry name" value="Acid proteases"/>
    <property type="match status" value="1"/>
</dbReference>
<dbReference type="PROSITE" id="PS51767">
    <property type="entry name" value="PEPTIDASE_A1"/>
    <property type="match status" value="1"/>
</dbReference>
<dbReference type="EMBL" id="KN736944">
    <property type="protein sequence ID" value="KIH55675.1"/>
    <property type="molecule type" value="Genomic_DNA"/>
</dbReference>
<dbReference type="InterPro" id="IPR001461">
    <property type="entry name" value="Aspartic_peptidase_A1"/>
</dbReference>
<dbReference type="OrthoDB" id="5850982at2759"/>
<feature type="non-terminal residue" evidence="3">
    <location>
        <position position="1"/>
    </location>
</feature>
<keyword evidence="4" id="KW-1185">Reference proteome</keyword>
<evidence type="ECO:0000259" key="2">
    <source>
        <dbReference type="PROSITE" id="PS51767"/>
    </source>
</evidence>
<protein>
    <recommendedName>
        <fullName evidence="2">Peptidase A1 domain-containing protein</fullName>
    </recommendedName>
</protein>
<evidence type="ECO:0000313" key="3">
    <source>
        <dbReference type="EMBL" id="KIH55675.1"/>
    </source>
</evidence>
<dbReference type="PANTHER" id="PTHR47966">
    <property type="entry name" value="BETA-SITE APP-CLEAVING ENZYME, ISOFORM A-RELATED"/>
    <property type="match status" value="1"/>
</dbReference>
<dbReference type="GO" id="GO:0006508">
    <property type="term" value="P:proteolysis"/>
    <property type="evidence" value="ECO:0007669"/>
    <property type="project" value="InterPro"/>
</dbReference>
<dbReference type="GO" id="GO:0004190">
    <property type="term" value="F:aspartic-type endopeptidase activity"/>
    <property type="evidence" value="ECO:0007669"/>
    <property type="project" value="InterPro"/>
</dbReference>
<reference evidence="3 4" key="1">
    <citation type="submission" date="2013-12" db="EMBL/GenBank/DDBJ databases">
        <title>Draft genome of the parsitic nematode Ancylostoma duodenale.</title>
        <authorList>
            <person name="Mitreva M."/>
        </authorList>
    </citation>
    <scope>NUCLEOTIDE SEQUENCE [LARGE SCALE GENOMIC DNA]</scope>
    <source>
        <strain evidence="3 4">Zhejiang</strain>
    </source>
</reference>
<dbReference type="GO" id="GO:0005764">
    <property type="term" value="C:lysosome"/>
    <property type="evidence" value="ECO:0007669"/>
    <property type="project" value="TreeGrafter"/>
</dbReference>
<sequence>SNRTDMKQGVAQKLMSNKYLKINGISLGGYKHSGQYKVELTFSNIMKGPSAIVDKLAKAAGAKPTGDGITYSIDCNAEFPSLEIIAGSTKYKIGHDLLITKIREGHCLFALSSMEQDSATGSAWYFGTPLMRQYCTIFDISENRKRIGFAEQIPEEWRSSVTPSPTTRRKFTRA</sequence>
<feature type="domain" description="Peptidase A1" evidence="2">
    <location>
        <begin position="1"/>
        <end position="150"/>
    </location>
</feature>
<evidence type="ECO:0000256" key="1">
    <source>
        <dbReference type="ARBA" id="ARBA00007447"/>
    </source>
</evidence>
<comment type="similarity">
    <text evidence="1">Belongs to the peptidase A1 family.</text>
</comment>
<gene>
    <name evidence="3" type="ORF">ANCDUO_14162</name>
</gene>
<accession>A0A0C2G3Y9</accession>
<dbReference type="AlphaFoldDB" id="A0A0C2G3Y9"/>